<organism evidence="6 7">
    <name type="scientific">Qipengyuania vulgaris</name>
    <dbReference type="NCBI Taxonomy" id="291985"/>
    <lineage>
        <taxon>Bacteria</taxon>
        <taxon>Pseudomonadati</taxon>
        <taxon>Pseudomonadota</taxon>
        <taxon>Alphaproteobacteria</taxon>
        <taxon>Sphingomonadales</taxon>
        <taxon>Erythrobacteraceae</taxon>
        <taxon>Qipengyuania</taxon>
    </lineage>
</organism>
<dbReference type="GO" id="GO:0000270">
    <property type="term" value="P:peptidoglycan metabolic process"/>
    <property type="evidence" value="ECO:0007669"/>
    <property type="project" value="UniProtKB-UniRule"/>
</dbReference>
<dbReference type="OrthoDB" id="9779128at2"/>
<evidence type="ECO:0000256" key="1">
    <source>
        <dbReference type="ARBA" id="ARBA00023239"/>
    </source>
</evidence>
<dbReference type="InterPro" id="IPR036908">
    <property type="entry name" value="RlpA-like_sf"/>
</dbReference>
<dbReference type="Pfam" id="PF03330">
    <property type="entry name" value="DPBB_1"/>
    <property type="match status" value="1"/>
</dbReference>
<dbReference type="GO" id="GO:0071555">
    <property type="term" value="P:cell wall organization"/>
    <property type="evidence" value="ECO:0007669"/>
    <property type="project" value="UniProtKB-KW"/>
</dbReference>
<keyword evidence="1 3" id="KW-0456">Lyase</keyword>
<evidence type="ECO:0000256" key="2">
    <source>
        <dbReference type="ARBA" id="ARBA00023316"/>
    </source>
</evidence>
<dbReference type="SUPFAM" id="SSF50685">
    <property type="entry name" value="Barwin-like endoglucanases"/>
    <property type="match status" value="1"/>
</dbReference>
<name>A0A844XT56_9SPHN</name>
<dbReference type="InterPro" id="IPR012997">
    <property type="entry name" value="RplA"/>
</dbReference>
<feature type="domain" description="RlpA-like protein double-psi beta-barrel" evidence="5">
    <location>
        <begin position="79"/>
        <end position="165"/>
    </location>
</feature>
<dbReference type="GO" id="GO:0008932">
    <property type="term" value="F:lytic endotransglycosylase activity"/>
    <property type="evidence" value="ECO:0007669"/>
    <property type="project" value="UniProtKB-UniRule"/>
</dbReference>
<evidence type="ECO:0000313" key="7">
    <source>
        <dbReference type="Proteomes" id="UP000448199"/>
    </source>
</evidence>
<comment type="caution">
    <text evidence="6">The sequence shown here is derived from an EMBL/GenBank/DDBJ whole genome shotgun (WGS) entry which is preliminary data.</text>
</comment>
<proteinExistence type="inferred from homology"/>
<feature type="signal peptide" evidence="3">
    <location>
        <begin position="1"/>
        <end position="23"/>
    </location>
</feature>
<reference evidence="6 7" key="1">
    <citation type="submission" date="2019-12" db="EMBL/GenBank/DDBJ databases">
        <title>Genomic-based taxomic classification of the family Erythrobacteraceae.</title>
        <authorList>
            <person name="Xu L."/>
        </authorList>
    </citation>
    <scope>NUCLEOTIDE SEQUENCE [LARGE SCALE GENOMIC DNA]</scope>
    <source>
        <strain evidence="6 7">DSM 17792</strain>
    </source>
</reference>
<keyword evidence="2 3" id="KW-0961">Cell wall biogenesis/degradation</keyword>
<evidence type="ECO:0000259" key="5">
    <source>
        <dbReference type="Pfam" id="PF03330"/>
    </source>
</evidence>
<dbReference type="Proteomes" id="UP000448199">
    <property type="component" value="Unassembled WGS sequence"/>
</dbReference>
<evidence type="ECO:0000313" key="6">
    <source>
        <dbReference type="EMBL" id="MXO48323.1"/>
    </source>
</evidence>
<dbReference type="EMBL" id="WTYC01000004">
    <property type="protein sequence ID" value="MXO48323.1"/>
    <property type="molecule type" value="Genomic_DNA"/>
</dbReference>
<dbReference type="EC" id="4.2.2.-" evidence="3"/>
<gene>
    <name evidence="3" type="primary">rlpA</name>
    <name evidence="6" type="ORF">GRI69_08645</name>
</gene>
<feature type="chain" id="PRO_5033173933" description="Endolytic peptidoglycan transglycosylase RlpA" evidence="3">
    <location>
        <begin position="24"/>
        <end position="170"/>
    </location>
</feature>
<dbReference type="PANTHER" id="PTHR34183">
    <property type="entry name" value="ENDOLYTIC PEPTIDOGLYCAN TRANSGLYCOSYLASE RLPA"/>
    <property type="match status" value="1"/>
</dbReference>
<dbReference type="InterPro" id="IPR009009">
    <property type="entry name" value="RlpA-like_DPBB"/>
</dbReference>
<dbReference type="Gene3D" id="2.40.40.10">
    <property type="entry name" value="RlpA-like domain"/>
    <property type="match status" value="1"/>
</dbReference>
<keyword evidence="7" id="KW-1185">Reference proteome</keyword>
<comment type="similarity">
    <text evidence="3 4">Belongs to the RlpA family.</text>
</comment>
<accession>A0A844XT56</accession>
<dbReference type="HAMAP" id="MF_02071">
    <property type="entry name" value="RlpA"/>
    <property type="match status" value="1"/>
</dbReference>
<keyword evidence="3" id="KW-0732">Signal</keyword>
<dbReference type="InterPro" id="IPR034718">
    <property type="entry name" value="RlpA"/>
</dbReference>
<dbReference type="NCBIfam" id="TIGR00413">
    <property type="entry name" value="rlpA"/>
    <property type="match status" value="1"/>
</dbReference>
<dbReference type="PANTHER" id="PTHR34183:SF1">
    <property type="entry name" value="ENDOLYTIC PEPTIDOGLYCAN TRANSGLYCOSYLASE RLPA"/>
    <property type="match status" value="1"/>
</dbReference>
<evidence type="ECO:0000256" key="3">
    <source>
        <dbReference type="HAMAP-Rule" id="MF_02071"/>
    </source>
</evidence>
<dbReference type="AlphaFoldDB" id="A0A844XT56"/>
<sequence precursor="true">MANRAFRSILFLAALALPGTAGHSQGNEGPAFVQPTFSGDFAPYRELPDAPEPGPEAVDLETFEPPIEEGPAATSLGSGIASYYGKRFHGRPTASGERFDMHGYTAAHRTLPFGSRVQVTNPSTGKKVVVRINDRGPFTRGRTIDLSRRAAEDIGLIARGHGTVELALLD</sequence>
<dbReference type="RefSeq" id="WP_160727884.1">
    <property type="nucleotide sequence ID" value="NZ_WTYC01000004.1"/>
</dbReference>
<dbReference type="CDD" id="cd22268">
    <property type="entry name" value="DPBB_RlpA-like"/>
    <property type="match status" value="1"/>
</dbReference>
<comment type="function">
    <text evidence="3">Lytic transglycosylase with a strong preference for naked glycan strands that lack stem peptides.</text>
</comment>
<protein>
    <recommendedName>
        <fullName evidence="3">Endolytic peptidoglycan transglycosylase RlpA</fullName>
        <ecNumber evidence="3">4.2.2.-</ecNumber>
    </recommendedName>
</protein>
<evidence type="ECO:0000256" key="4">
    <source>
        <dbReference type="RuleBase" id="RU003495"/>
    </source>
</evidence>